<protein>
    <recommendedName>
        <fullName evidence="6">Ran guanine nucleotide release factor</fullName>
    </recommendedName>
</protein>
<dbReference type="Pfam" id="PF04603">
    <property type="entry name" value="Mog1"/>
    <property type="match status" value="1"/>
</dbReference>
<dbReference type="Gene3D" id="3.40.1000.10">
    <property type="entry name" value="Mog1/PsbP, alpha/beta/alpha sandwich"/>
    <property type="match status" value="1"/>
</dbReference>
<dbReference type="GO" id="GO:0005085">
    <property type="term" value="F:guanyl-nucleotide exchange factor activity"/>
    <property type="evidence" value="ECO:0007669"/>
    <property type="project" value="TreeGrafter"/>
</dbReference>
<keyword evidence="5" id="KW-1185">Reference proteome</keyword>
<dbReference type="InterPro" id="IPR016123">
    <property type="entry name" value="Mog1/PsbP_a/b/a-sand"/>
</dbReference>
<evidence type="ECO:0000256" key="1">
    <source>
        <dbReference type="ARBA" id="ARBA00010307"/>
    </source>
</evidence>
<gene>
    <name evidence="4" type="ORF">HYH02_008911</name>
</gene>
<keyword evidence="2" id="KW-0813">Transport</keyword>
<accession>A0A836B217</accession>
<dbReference type="Proteomes" id="UP000613740">
    <property type="component" value="Unassembled WGS sequence"/>
</dbReference>
<dbReference type="AlphaFoldDB" id="A0A836B217"/>
<dbReference type="OrthoDB" id="10255285at2759"/>
<evidence type="ECO:0000256" key="2">
    <source>
        <dbReference type="ARBA" id="ARBA00022448"/>
    </source>
</evidence>
<organism evidence="4 5">
    <name type="scientific">Chlamydomonas schloesseri</name>
    <dbReference type="NCBI Taxonomy" id="2026947"/>
    <lineage>
        <taxon>Eukaryota</taxon>
        <taxon>Viridiplantae</taxon>
        <taxon>Chlorophyta</taxon>
        <taxon>core chlorophytes</taxon>
        <taxon>Chlorophyceae</taxon>
        <taxon>CS clade</taxon>
        <taxon>Chlamydomonadales</taxon>
        <taxon>Chlamydomonadaceae</taxon>
        <taxon>Chlamydomonas</taxon>
    </lineage>
</organism>
<sequence length="194" mass="20436">MTISGASQCTETRELWGGAVEAQLPARMLDVSDMRPVPDHQEVWADTRTDQAIIFEIVEHDTSVPDGEAGRHMFEDAAVGNEAVASAIDSVASLGAQEVPGVPEASYRCLVRGRQTVRRGQQAADTCVLLAVLRLPHVGSDLLITLSTPSAPPPAAAGEAAAAAAAAGLGEAEQQELMVGMLRSLRVHSWELFG</sequence>
<dbReference type="InterPro" id="IPR007681">
    <property type="entry name" value="Mog1"/>
</dbReference>
<comment type="caution">
    <text evidence="4">The sequence shown here is derived from an EMBL/GenBank/DDBJ whole genome shotgun (WGS) entry which is preliminary data.</text>
</comment>
<evidence type="ECO:0000256" key="3">
    <source>
        <dbReference type="ARBA" id="ARBA00022927"/>
    </source>
</evidence>
<dbReference type="PANTHER" id="PTHR15837">
    <property type="entry name" value="RAN GUANINE NUCLEOTIDE RELEASE FACTOR"/>
    <property type="match status" value="1"/>
</dbReference>
<dbReference type="PANTHER" id="PTHR15837:SF0">
    <property type="entry name" value="RAN GUANINE NUCLEOTIDE RELEASE FACTOR"/>
    <property type="match status" value="1"/>
</dbReference>
<dbReference type="GO" id="GO:0006606">
    <property type="term" value="P:protein import into nucleus"/>
    <property type="evidence" value="ECO:0007669"/>
    <property type="project" value="TreeGrafter"/>
</dbReference>
<proteinExistence type="inferred from homology"/>
<keyword evidence="3" id="KW-0653">Protein transport</keyword>
<name>A0A836B217_9CHLO</name>
<dbReference type="GO" id="GO:0005634">
    <property type="term" value="C:nucleus"/>
    <property type="evidence" value="ECO:0007669"/>
    <property type="project" value="TreeGrafter"/>
</dbReference>
<reference evidence="4" key="1">
    <citation type="journal article" date="2020" name="bioRxiv">
        <title>Comparative genomics of Chlamydomonas.</title>
        <authorList>
            <person name="Craig R.J."/>
            <person name="Hasan A.R."/>
            <person name="Ness R.W."/>
            <person name="Keightley P.D."/>
        </authorList>
    </citation>
    <scope>NUCLEOTIDE SEQUENCE</scope>
    <source>
        <strain evidence="4">CCAP 11/173</strain>
    </source>
</reference>
<evidence type="ECO:0000313" key="4">
    <source>
        <dbReference type="EMBL" id="KAG2445043.1"/>
    </source>
</evidence>
<comment type="similarity">
    <text evidence="1">Belongs to the MOG1 family.</text>
</comment>
<dbReference type="GO" id="GO:0031267">
    <property type="term" value="F:small GTPase binding"/>
    <property type="evidence" value="ECO:0007669"/>
    <property type="project" value="TreeGrafter"/>
</dbReference>
<evidence type="ECO:0008006" key="6">
    <source>
        <dbReference type="Google" id="ProtNLM"/>
    </source>
</evidence>
<dbReference type="SUPFAM" id="SSF55724">
    <property type="entry name" value="Mog1p/PsbP-like"/>
    <property type="match status" value="1"/>
</dbReference>
<evidence type="ECO:0000313" key="5">
    <source>
        <dbReference type="Proteomes" id="UP000613740"/>
    </source>
</evidence>
<dbReference type="EMBL" id="JAEHOD010000028">
    <property type="protein sequence ID" value="KAG2445043.1"/>
    <property type="molecule type" value="Genomic_DNA"/>
</dbReference>